<dbReference type="PANTHER" id="PTHR11362">
    <property type="entry name" value="PHOSPHATIDYLETHANOLAMINE-BINDING PROTEIN"/>
    <property type="match status" value="1"/>
</dbReference>
<dbReference type="PANTHER" id="PTHR11362:SF78">
    <property type="entry name" value="PROTEASE INHIBITOR"/>
    <property type="match status" value="1"/>
</dbReference>
<proteinExistence type="predicted"/>
<name>A0AB34FTI4_9HYPO</name>
<protein>
    <submittedName>
        <fullName evidence="1">Protease inhibitor (Tfs1)</fullName>
    </submittedName>
</protein>
<reference evidence="1" key="1">
    <citation type="submission" date="2023-01" db="EMBL/GenBank/DDBJ databases">
        <title>The growth and conidiation of Purpureocillium lavendulum are regulated by nitrogen source and histone H3K14 acetylation.</title>
        <authorList>
            <person name="Tang P."/>
            <person name="Han J."/>
            <person name="Zhang C."/>
            <person name="Tang P."/>
            <person name="Qi F."/>
            <person name="Zhang K."/>
            <person name="Liang L."/>
        </authorList>
    </citation>
    <scope>NUCLEOTIDE SEQUENCE</scope>
    <source>
        <strain evidence="1">YMF1.00683</strain>
    </source>
</reference>
<dbReference type="AlphaFoldDB" id="A0AB34FTI4"/>
<accession>A0AB34FTI4</accession>
<comment type="caution">
    <text evidence="1">The sequence shown here is derived from an EMBL/GenBank/DDBJ whole genome shotgun (WGS) entry which is preliminary data.</text>
</comment>
<dbReference type="InterPro" id="IPR036610">
    <property type="entry name" value="PEBP-like_sf"/>
</dbReference>
<keyword evidence="2" id="KW-1185">Reference proteome</keyword>
<dbReference type="GO" id="GO:0005543">
    <property type="term" value="F:phospholipid binding"/>
    <property type="evidence" value="ECO:0007669"/>
    <property type="project" value="TreeGrafter"/>
</dbReference>
<gene>
    <name evidence="1" type="primary">PEBP</name>
    <name evidence="1" type="ORF">O9K51_05727</name>
</gene>
<evidence type="ECO:0000313" key="1">
    <source>
        <dbReference type="EMBL" id="KAJ6442174.1"/>
    </source>
</evidence>
<dbReference type="GO" id="GO:0030162">
    <property type="term" value="P:regulation of proteolysis"/>
    <property type="evidence" value="ECO:0007669"/>
    <property type="project" value="TreeGrafter"/>
</dbReference>
<organism evidence="1 2">
    <name type="scientific">Purpureocillium lavendulum</name>
    <dbReference type="NCBI Taxonomy" id="1247861"/>
    <lineage>
        <taxon>Eukaryota</taxon>
        <taxon>Fungi</taxon>
        <taxon>Dikarya</taxon>
        <taxon>Ascomycota</taxon>
        <taxon>Pezizomycotina</taxon>
        <taxon>Sordariomycetes</taxon>
        <taxon>Hypocreomycetidae</taxon>
        <taxon>Hypocreales</taxon>
        <taxon>Ophiocordycipitaceae</taxon>
        <taxon>Purpureocillium</taxon>
    </lineage>
</organism>
<sequence length="176" mass="18958">MPSNESVKAGLAVAEDKAKLLGLTVGKHTVEPGLYIPRADARSAPELSFEVPNPEATYLVMGIDIDAPFVSMPVLGPILHWIQPGLKAETKDGKTVLTAKEPFVSDYIGPGPPPGSGPHRYCFFLYEQPAGFDGKAHAPPEGAKMGSFARMWFSLDDWEKKVGLGKIIAANYFTSN</sequence>
<dbReference type="Gene3D" id="3.90.280.10">
    <property type="entry name" value="PEBP-like"/>
    <property type="match status" value="1"/>
</dbReference>
<keyword evidence="1" id="KW-0646">Protease inhibitor</keyword>
<dbReference type="GO" id="GO:0046578">
    <property type="term" value="P:regulation of Ras protein signal transduction"/>
    <property type="evidence" value="ECO:0007669"/>
    <property type="project" value="TreeGrafter"/>
</dbReference>
<dbReference type="SUPFAM" id="SSF49777">
    <property type="entry name" value="PEBP-like"/>
    <property type="match status" value="1"/>
</dbReference>
<dbReference type="CDD" id="cd00866">
    <property type="entry name" value="PEBP_euk"/>
    <property type="match status" value="1"/>
</dbReference>
<dbReference type="EMBL" id="JAQHRD010000004">
    <property type="protein sequence ID" value="KAJ6442174.1"/>
    <property type="molecule type" value="Genomic_DNA"/>
</dbReference>
<dbReference type="InterPro" id="IPR035810">
    <property type="entry name" value="PEBP_euk"/>
</dbReference>
<evidence type="ECO:0000313" key="2">
    <source>
        <dbReference type="Proteomes" id="UP001163105"/>
    </source>
</evidence>
<dbReference type="InterPro" id="IPR008914">
    <property type="entry name" value="PEBP"/>
</dbReference>
<dbReference type="Pfam" id="PF01161">
    <property type="entry name" value="PBP"/>
    <property type="match status" value="1"/>
</dbReference>
<dbReference type="GO" id="GO:0030414">
    <property type="term" value="F:peptidase inhibitor activity"/>
    <property type="evidence" value="ECO:0007669"/>
    <property type="project" value="UniProtKB-KW"/>
</dbReference>
<dbReference type="Proteomes" id="UP001163105">
    <property type="component" value="Unassembled WGS sequence"/>
</dbReference>